<evidence type="ECO:0000313" key="6">
    <source>
        <dbReference type="EMBL" id="KAG6605677.1"/>
    </source>
</evidence>
<evidence type="ECO:0000256" key="4">
    <source>
        <dbReference type="ARBA" id="ARBA00023242"/>
    </source>
</evidence>
<evidence type="ECO:0000313" key="7">
    <source>
        <dbReference type="Proteomes" id="UP000685013"/>
    </source>
</evidence>
<dbReference type="EMBL" id="JAGKQH010000002">
    <property type="protein sequence ID" value="KAG6605677.1"/>
    <property type="molecule type" value="Genomic_DNA"/>
</dbReference>
<accession>A0AAV6P0L0</accession>
<comment type="caution">
    <text evidence="6">The sequence shown here is derived from an EMBL/GenBank/DDBJ whole genome shotgun (WGS) entry which is preliminary data.</text>
</comment>
<organism evidence="6 7">
    <name type="scientific">Cucurbita argyrosperma subsp. sororia</name>
    <dbReference type="NCBI Taxonomy" id="37648"/>
    <lineage>
        <taxon>Eukaryota</taxon>
        <taxon>Viridiplantae</taxon>
        <taxon>Streptophyta</taxon>
        <taxon>Embryophyta</taxon>
        <taxon>Tracheophyta</taxon>
        <taxon>Spermatophyta</taxon>
        <taxon>Magnoliopsida</taxon>
        <taxon>eudicotyledons</taxon>
        <taxon>Gunneridae</taxon>
        <taxon>Pentapetalae</taxon>
        <taxon>rosids</taxon>
        <taxon>fabids</taxon>
        <taxon>Cucurbitales</taxon>
        <taxon>Cucurbitaceae</taxon>
        <taxon>Cucurbiteae</taxon>
        <taxon>Cucurbita</taxon>
    </lineage>
</organism>
<dbReference type="AlphaFoldDB" id="A0AAV6P0L0"/>
<dbReference type="PANTHER" id="PTHR47994">
    <property type="entry name" value="F14D16.11-RELATED"/>
    <property type="match status" value="1"/>
</dbReference>
<protein>
    <submittedName>
        <fullName evidence="6">Protein ODORANT1</fullName>
    </submittedName>
</protein>
<reference evidence="6 7" key="1">
    <citation type="journal article" date="2021" name="Hortic Res">
        <title>The domestication of Cucurbita argyrosperma as revealed by the genome of its wild relative.</title>
        <authorList>
            <person name="Barrera-Redondo J."/>
            <person name="Sanchez-de la Vega G."/>
            <person name="Aguirre-Liguori J.A."/>
            <person name="Castellanos-Morales G."/>
            <person name="Gutierrez-Guerrero Y.T."/>
            <person name="Aguirre-Dugua X."/>
            <person name="Aguirre-Planter E."/>
            <person name="Tenaillon M.I."/>
            <person name="Lira-Saade R."/>
            <person name="Eguiarte L.E."/>
        </authorList>
    </citation>
    <scope>NUCLEOTIDE SEQUENCE [LARGE SCALE GENOMIC DNA]</scope>
    <source>
        <strain evidence="6">JBR-2021</strain>
    </source>
</reference>
<dbReference type="PROSITE" id="PS51294">
    <property type="entry name" value="HTH_MYB"/>
    <property type="match status" value="1"/>
</dbReference>
<dbReference type="CDD" id="cd00167">
    <property type="entry name" value="SANT"/>
    <property type="match status" value="1"/>
</dbReference>
<feature type="non-terminal residue" evidence="6">
    <location>
        <position position="1"/>
    </location>
</feature>
<evidence type="ECO:0000256" key="2">
    <source>
        <dbReference type="ARBA" id="ARBA00022737"/>
    </source>
</evidence>
<keyword evidence="7" id="KW-1185">Reference proteome</keyword>
<keyword evidence="2" id="KW-0677">Repeat</keyword>
<keyword evidence="3" id="KW-0238">DNA-binding</keyword>
<dbReference type="Pfam" id="PF00249">
    <property type="entry name" value="Myb_DNA-binding"/>
    <property type="match status" value="1"/>
</dbReference>
<dbReference type="InterPro" id="IPR001005">
    <property type="entry name" value="SANT/Myb"/>
</dbReference>
<evidence type="ECO:0000256" key="3">
    <source>
        <dbReference type="ARBA" id="ARBA00023125"/>
    </source>
</evidence>
<dbReference type="Proteomes" id="UP000685013">
    <property type="component" value="Chromosome 2"/>
</dbReference>
<evidence type="ECO:0000259" key="5">
    <source>
        <dbReference type="PROSITE" id="PS51294"/>
    </source>
</evidence>
<sequence length="159" mass="18178">MLQDNKLVTFITYGHCCWRALPKLTDLLRRCGKSCRLRWTNYLCPDLKHGLFDEAEEQCSPWQQMVKDCSDLTGRTDNEIKNHWNKKLIKMGIDPVTTKPLQKQETESCSQGSCTDSSAAISPLTEANYCTEKDEPLTSQHTCMEALKDDSNMGQQNLR</sequence>
<dbReference type="GO" id="GO:0003677">
    <property type="term" value="F:DNA binding"/>
    <property type="evidence" value="ECO:0007669"/>
    <property type="project" value="UniProtKB-KW"/>
</dbReference>
<evidence type="ECO:0000256" key="1">
    <source>
        <dbReference type="ARBA" id="ARBA00004123"/>
    </source>
</evidence>
<dbReference type="InterPro" id="IPR017930">
    <property type="entry name" value="Myb_dom"/>
</dbReference>
<dbReference type="GO" id="GO:0005634">
    <property type="term" value="C:nucleus"/>
    <property type="evidence" value="ECO:0007669"/>
    <property type="project" value="UniProtKB-SubCell"/>
</dbReference>
<feature type="domain" description="HTH myb-type" evidence="5">
    <location>
        <begin position="17"/>
        <end position="47"/>
    </location>
</feature>
<keyword evidence="4" id="KW-0539">Nucleus</keyword>
<dbReference type="InterPro" id="IPR015495">
    <property type="entry name" value="Myb_TF_plants"/>
</dbReference>
<comment type="subcellular location">
    <subcellularLocation>
        <location evidence="1">Nucleus</location>
    </subcellularLocation>
</comment>
<gene>
    <name evidence="6" type="primary">ODO1</name>
    <name evidence="6" type="ORF">SDJN03_02994</name>
</gene>
<proteinExistence type="predicted"/>
<dbReference type="PANTHER" id="PTHR47994:SF5">
    <property type="entry name" value="F14D16.11-RELATED"/>
    <property type="match status" value="1"/>
</dbReference>
<name>A0AAV6P0L0_9ROSI</name>